<dbReference type="PANTHER" id="PTHR34853:SF5">
    <property type="entry name" value="LIP-DOMAIN-CONTAINING PROTEIN-RELATED"/>
    <property type="match status" value="1"/>
</dbReference>
<dbReference type="SUPFAM" id="SSF53474">
    <property type="entry name" value="alpha/beta-Hydrolases"/>
    <property type="match status" value="1"/>
</dbReference>
<dbReference type="OrthoDB" id="2373480at2759"/>
<dbReference type="Gene3D" id="1.10.260.130">
    <property type="match status" value="1"/>
</dbReference>
<evidence type="ECO:0000256" key="1">
    <source>
        <dbReference type="ARBA" id="ARBA00001024"/>
    </source>
</evidence>
<dbReference type="GeneID" id="37045384"/>
<evidence type="ECO:0000256" key="2">
    <source>
        <dbReference type="ARBA" id="ARBA00013279"/>
    </source>
</evidence>
<evidence type="ECO:0000256" key="3">
    <source>
        <dbReference type="ARBA" id="ARBA00022801"/>
    </source>
</evidence>
<dbReference type="InterPro" id="IPR029058">
    <property type="entry name" value="AB_hydrolase_fold"/>
</dbReference>
<dbReference type="PANTHER" id="PTHR34853">
    <property type="match status" value="1"/>
</dbReference>
<dbReference type="InterPro" id="IPR005152">
    <property type="entry name" value="Lipase_secreted"/>
</dbReference>
<name>A0A316YS44_9BASI</name>
<evidence type="ECO:0000313" key="7">
    <source>
        <dbReference type="EMBL" id="PWN91836.1"/>
    </source>
</evidence>
<organism evidence="7 8">
    <name type="scientific">Acaromyces ingoldii</name>
    <dbReference type="NCBI Taxonomy" id="215250"/>
    <lineage>
        <taxon>Eukaryota</taxon>
        <taxon>Fungi</taxon>
        <taxon>Dikarya</taxon>
        <taxon>Basidiomycota</taxon>
        <taxon>Ustilaginomycotina</taxon>
        <taxon>Exobasidiomycetes</taxon>
        <taxon>Exobasidiales</taxon>
        <taxon>Cryptobasidiaceae</taxon>
        <taxon>Acaromyces</taxon>
    </lineage>
</organism>
<evidence type="ECO:0000256" key="6">
    <source>
        <dbReference type="SAM" id="SignalP"/>
    </source>
</evidence>
<evidence type="ECO:0000313" key="8">
    <source>
        <dbReference type="Proteomes" id="UP000245768"/>
    </source>
</evidence>
<keyword evidence="8" id="KW-1185">Reference proteome</keyword>
<protein>
    <recommendedName>
        <fullName evidence="2">triacylglycerol lipase</fullName>
        <ecNumber evidence="2">3.1.1.3</ecNumber>
    </recommendedName>
</protein>
<keyword evidence="3" id="KW-0378">Hydrolase</keyword>
<dbReference type="InParanoid" id="A0A316YS44"/>
<dbReference type="Pfam" id="PF03583">
    <property type="entry name" value="LIP"/>
    <property type="match status" value="1"/>
</dbReference>
<keyword evidence="5" id="KW-0443">Lipid metabolism</keyword>
<feature type="signal peptide" evidence="6">
    <location>
        <begin position="1"/>
        <end position="24"/>
    </location>
</feature>
<evidence type="ECO:0000256" key="4">
    <source>
        <dbReference type="ARBA" id="ARBA00022963"/>
    </source>
</evidence>
<keyword evidence="6" id="KW-0732">Signal</keyword>
<dbReference type="EC" id="3.1.1.3" evidence="2"/>
<dbReference type="GO" id="GO:0016042">
    <property type="term" value="P:lipid catabolic process"/>
    <property type="evidence" value="ECO:0007669"/>
    <property type="project" value="UniProtKB-KW"/>
</dbReference>
<evidence type="ECO:0000256" key="5">
    <source>
        <dbReference type="ARBA" id="ARBA00023098"/>
    </source>
</evidence>
<comment type="catalytic activity">
    <reaction evidence="1">
        <text>a triacylglycerol + H2O = a diacylglycerol + a fatty acid + H(+)</text>
        <dbReference type="Rhea" id="RHEA:12044"/>
        <dbReference type="ChEBI" id="CHEBI:15377"/>
        <dbReference type="ChEBI" id="CHEBI:15378"/>
        <dbReference type="ChEBI" id="CHEBI:17855"/>
        <dbReference type="ChEBI" id="CHEBI:18035"/>
        <dbReference type="ChEBI" id="CHEBI:28868"/>
        <dbReference type="EC" id="3.1.1.3"/>
    </reaction>
</comment>
<dbReference type="EMBL" id="KZ819635">
    <property type="protein sequence ID" value="PWN91836.1"/>
    <property type="molecule type" value="Genomic_DNA"/>
</dbReference>
<reference evidence="7" key="1">
    <citation type="journal article" date="2018" name="Mol. Biol. Evol.">
        <title>Broad Genomic Sampling Reveals a Smut Pathogenic Ancestry of the Fungal Clade Ustilaginomycotina.</title>
        <authorList>
            <person name="Kijpornyongpan T."/>
            <person name="Mondo S.J."/>
            <person name="Barry K."/>
            <person name="Sandor L."/>
            <person name="Lee J."/>
            <person name="Lipzen A."/>
            <person name="Pangilinan J."/>
            <person name="LaButti K."/>
            <person name="Hainaut M."/>
            <person name="Henrissat B."/>
            <person name="Grigoriev I.V."/>
            <person name="Spatafora J.W."/>
            <person name="Aime M.C."/>
        </authorList>
    </citation>
    <scope>NUCLEOTIDE SEQUENCE [LARGE SCALE GENOMIC DNA]</scope>
    <source>
        <strain evidence="7">MCA 4198</strain>
    </source>
</reference>
<keyword evidence="4" id="KW-0442">Lipid degradation</keyword>
<dbReference type="GO" id="GO:0004806">
    <property type="term" value="F:triacylglycerol lipase activity"/>
    <property type="evidence" value="ECO:0007669"/>
    <property type="project" value="UniProtKB-EC"/>
</dbReference>
<dbReference type="AlphaFoldDB" id="A0A316YS44"/>
<dbReference type="Gene3D" id="3.40.50.1820">
    <property type="entry name" value="alpha/beta hydrolase"/>
    <property type="match status" value="1"/>
</dbReference>
<dbReference type="Proteomes" id="UP000245768">
    <property type="component" value="Unassembled WGS sequence"/>
</dbReference>
<gene>
    <name evidence="7" type="ORF">FA10DRAFT_278551</name>
</gene>
<dbReference type="RefSeq" id="XP_025379034.1">
    <property type="nucleotide sequence ID" value="XM_025523468.1"/>
</dbReference>
<sequence>MLLLKGSFVSAFLLVISLIANVEAANGFSKRLVPPQTPATDPFYQAPAGYEFLAPGTVIRSRSFIPAGLGLIVDILSVRSYQVLFRTNGINNKPIVSVVTILSPLLAPNDRFVSFANEEDSSASICAPSYNYQFLAFPSNLLVQADLLVVQAYLLSGYTVSIPDHEGPDSAFAVGRLAGRVVLDSMRATQNFKDLGLKPNSMVAGVGYSGGAIAVGWAAQLQPTYAPEINIASFAIGGVPANLTGTFAFVDGTTFSGFLPPAIVGFQAESAYPELRQLVNRVATPAGQQALQFASTHCVVDDILSFAFQKVADKKFSSLGDRILYDPQVAGVLNDNLMGSNAFETPTKPILIYHASQDEIIPYANTSTLVDTYCNRGAAVHFTTYQAGGHLTTIVDGLPQTLQWVADGFAGKLKNNKGCQRDEKLDSPLDPVALGVELEPVLIGLINILAKLGEGDSNVQQNLHTLNQTATVPPLNKAAIASRQLH</sequence>
<proteinExistence type="predicted"/>
<accession>A0A316YS44</accession>
<feature type="chain" id="PRO_5016237908" description="triacylglycerol lipase" evidence="6">
    <location>
        <begin position="25"/>
        <end position="486"/>
    </location>
</feature>